<dbReference type="STRING" id="1348253.LK09_17840"/>
<dbReference type="EMBL" id="JTDK01000018">
    <property type="protein sequence ID" value="KHK95878.1"/>
    <property type="molecule type" value="Genomic_DNA"/>
</dbReference>
<accession>A0A0B2A2S9</accession>
<dbReference type="InterPro" id="IPR003439">
    <property type="entry name" value="ABC_transporter-like_ATP-bd"/>
</dbReference>
<dbReference type="PROSITE" id="PS50893">
    <property type="entry name" value="ABC_TRANSPORTER_2"/>
    <property type="match status" value="1"/>
</dbReference>
<dbReference type="InterPro" id="IPR003593">
    <property type="entry name" value="AAA+_ATPase"/>
</dbReference>
<dbReference type="SMART" id="SM00382">
    <property type="entry name" value="AAA"/>
    <property type="match status" value="1"/>
</dbReference>
<evidence type="ECO:0000256" key="2">
    <source>
        <dbReference type="ARBA" id="ARBA00022840"/>
    </source>
</evidence>
<dbReference type="PANTHER" id="PTHR43158:SF2">
    <property type="entry name" value="SKFA PEPTIDE EXPORT ATP-BINDING PROTEIN SKFE"/>
    <property type="match status" value="1"/>
</dbReference>
<name>A0A0B2A2S9_9MICO</name>
<keyword evidence="2" id="KW-0067">ATP-binding</keyword>
<dbReference type="GO" id="GO:0005524">
    <property type="term" value="F:ATP binding"/>
    <property type="evidence" value="ECO:0007669"/>
    <property type="project" value="UniProtKB-KW"/>
</dbReference>
<dbReference type="PANTHER" id="PTHR43158">
    <property type="entry name" value="SKFA PEPTIDE EXPORT ATP-BINDING PROTEIN SKFE"/>
    <property type="match status" value="1"/>
</dbReference>
<dbReference type="Pfam" id="PF00005">
    <property type="entry name" value="ABC_tran"/>
    <property type="match status" value="1"/>
</dbReference>
<comment type="caution">
    <text evidence="4">The sequence shown here is derived from an EMBL/GenBank/DDBJ whole genome shotgun (WGS) entry which is preliminary data.</text>
</comment>
<keyword evidence="5" id="KW-1185">Reference proteome</keyword>
<dbReference type="InterPro" id="IPR027417">
    <property type="entry name" value="P-loop_NTPase"/>
</dbReference>
<proteinExistence type="predicted"/>
<protein>
    <submittedName>
        <fullName evidence="4">ABC transporter ATPase</fullName>
    </submittedName>
</protein>
<feature type="domain" description="ABC transporter" evidence="3">
    <location>
        <begin position="5"/>
        <end position="244"/>
    </location>
</feature>
<evidence type="ECO:0000259" key="3">
    <source>
        <dbReference type="PROSITE" id="PS50893"/>
    </source>
</evidence>
<dbReference type="OrthoDB" id="9789994at2"/>
<gene>
    <name evidence="4" type="ORF">LK09_17840</name>
</gene>
<keyword evidence="1" id="KW-0547">Nucleotide-binding</keyword>
<dbReference type="AlphaFoldDB" id="A0A0B2A2S9"/>
<dbReference type="RefSeq" id="WP_039402569.1">
    <property type="nucleotide sequence ID" value="NZ_JTDK01000018.1"/>
</dbReference>
<sequence length="269" mass="28902">MNPVIHLDSIVFRRAGRVILDDIGLLVQPGEHWALLGPNGAGKSTILGFCGARIHPTSGTAEVLGHRIGRVALHDLRRSIGHVDPRHPITSSLTATEVVLTGLTGSIELLMRWEPAAADLARAHELLDLVGLGARRDAEWPTMSQGERGRALIARALMPRPKLLLLDEPTTGLDVAAREQLLETIDQLEHDDPSLASVLVTHHLEELPTSTSHALVISHGRTVAAGPVEAALTTATISTAFEHPIEVERMDGRWSARTVRRPAAGVPAS</sequence>
<reference evidence="4 5" key="1">
    <citation type="submission" date="2014-11" db="EMBL/GenBank/DDBJ databases">
        <title>Genome sequence of Microbacterium mangrovi MUSC 115(T).</title>
        <authorList>
            <person name="Lee L.-H."/>
        </authorList>
    </citation>
    <scope>NUCLEOTIDE SEQUENCE [LARGE SCALE GENOMIC DNA]</scope>
    <source>
        <strain evidence="4 5">MUSC 115</strain>
    </source>
</reference>
<evidence type="ECO:0000256" key="1">
    <source>
        <dbReference type="ARBA" id="ARBA00022741"/>
    </source>
</evidence>
<dbReference type="GO" id="GO:0016887">
    <property type="term" value="F:ATP hydrolysis activity"/>
    <property type="evidence" value="ECO:0007669"/>
    <property type="project" value="InterPro"/>
</dbReference>
<evidence type="ECO:0000313" key="4">
    <source>
        <dbReference type="EMBL" id="KHK95878.1"/>
    </source>
</evidence>
<dbReference type="Proteomes" id="UP000031030">
    <property type="component" value="Unassembled WGS sequence"/>
</dbReference>
<dbReference type="Gene3D" id="3.40.50.300">
    <property type="entry name" value="P-loop containing nucleotide triphosphate hydrolases"/>
    <property type="match status" value="1"/>
</dbReference>
<organism evidence="4 5">
    <name type="scientific">Microbacterium mangrovi</name>
    <dbReference type="NCBI Taxonomy" id="1348253"/>
    <lineage>
        <taxon>Bacteria</taxon>
        <taxon>Bacillati</taxon>
        <taxon>Actinomycetota</taxon>
        <taxon>Actinomycetes</taxon>
        <taxon>Micrococcales</taxon>
        <taxon>Microbacteriaceae</taxon>
        <taxon>Microbacterium</taxon>
    </lineage>
</organism>
<dbReference type="SUPFAM" id="SSF52540">
    <property type="entry name" value="P-loop containing nucleoside triphosphate hydrolases"/>
    <property type="match status" value="1"/>
</dbReference>
<evidence type="ECO:0000313" key="5">
    <source>
        <dbReference type="Proteomes" id="UP000031030"/>
    </source>
</evidence>